<organism evidence="2 3">
    <name type="scientific">Saccharopolyspora rosea</name>
    <dbReference type="NCBI Taxonomy" id="524884"/>
    <lineage>
        <taxon>Bacteria</taxon>
        <taxon>Bacillati</taxon>
        <taxon>Actinomycetota</taxon>
        <taxon>Actinomycetes</taxon>
        <taxon>Pseudonocardiales</taxon>
        <taxon>Pseudonocardiaceae</taxon>
        <taxon>Saccharopolyspora</taxon>
    </lineage>
</organism>
<dbReference type="PANTHER" id="PTHR18964">
    <property type="entry name" value="ROK (REPRESSOR, ORF, KINASE) FAMILY"/>
    <property type="match status" value="1"/>
</dbReference>
<reference evidence="3" key="1">
    <citation type="journal article" date="2019" name="Int. J. Syst. Evol. Microbiol.">
        <title>The Global Catalogue of Microorganisms (GCM) 10K type strain sequencing project: providing services to taxonomists for standard genome sequencing and annotation.</title>
        <authorList>
            <consortium name="The Broad Institute Genomics Platform"/>
            <consortium name="The Broad Institute Genome Sequencing Center for Infectious Disease"/>
            <person name="Wu L."/>
            <person name="Ma J."/>
        </authorList>
    </citation>
    <scope>NUCLEOTIDE SEQUENCE [LARGE SCALE GENOMIC DNA]</scope>
    <source>
        <strain evidence="3">CCUG 56401</strain>
    </source>
</reference>
<name>A0ABW3G0X9_9PSEU</name>
<dbReference type="Proteomes" id="UP001597018">
    <property type="component" value="Unassembled WGS sequence"/>
</dbReference>
<accession>A0ABW3G0X9</accession>
<proteinExistence type="inferred from homology"/>
<dbReference type="Pfam" id="PF00480">
    <property type="entry name" value="ROK"/>
    <property type="match status" value="1"/>
</dbReference>
<keyword evidence="3" id="KW-1185">Reference proteome</keyword>
<gene>
    <name evidence="2" type="ORF">ACFQ16_23385</name>
</gene>
<evidence type="ECO:0000313" key="3">
    <source>
        <dbReference type="Proteomes" id="UP001597018"/>
    </source>
</evidence>
<dbReference type="PANTHER" id="PTHR18964:SF169">
    <property type="entry name" value="N-ACETYLMANNOSAMINE KINASE"/>
    <property type="match status" value="1"/>
</dbReference>
<dbReference type="RefSeq" id="WP_345601533.1">
    <property type="nucleotide sequence ID" value="NZ_BAABLT010000035.1"/>
</dbReference>
<comment type="similarity">
    <text evidence="1">Belongs to the ROK (NagC/XylR) family.</text>
</comment>
<evidence type="ECO:0000313" key="2">
    <source>
        <dbReference type="EMBL" id="MFD0922700.1"/>
    </source>
</evidence>
<evidence type="ECO:0000256" key="1">
    <source>
        <dbReference type="ARBA" id="ARBA00006479"/>
    </source>
</evidence>
<sequence>MSFLGIDIGGTKVAFRVEDDTPEPYEATATWTASGDVRQDLALLRTGVAAVRQAAGPPKGVGIALPATVDGEGRITSWPNRPHWIGLDWDGVVAALFPGTRVRTADDGDLAALAEADRAGSADVVYFGVGTGVGGGVVLGGRPVPGPRRGSCEIGHVIADPAGPRCDCGRRGCLQAVASGPALLRTAGASRGRSTGFAELRRGWLAGRDWAVAAVRRGGAAVASVAVGVAELLHPELVLVGGGVAAGLPGFAEVVADRVAGLARPGHAVPRVAPAELGGLSSLHGAVLLARQG</sequence>
<comment type="caution">
    <text evidence="2">The sequence shown here is derived from an EMBL/GenBank/DDBJ whole genome shotgun (WGS) entry which is preliminary data.</text>
</comment>
<protein>
    <submittedName>
        <fullName evidence="2">ROK family protein</fullName>
    </submittedName>
</protein>
<dbReference type="EMBL" id="JBHTIW010000024">
    <property type="protein sequence ID" value="MFD0922700.1"/>
    <property type="molecule type" value="Genomic_DNA"/>
</dbReference>
<dbReference type="InterPro" id="IPR000600">
    <property type="entry name" value="ROK"/>
</dbReference>
<dbReference type="InterPro" id="IPR043129">
    <property type="entry name" value="ATPase_NBD"/>
</dbReference>
<dbReference type="SUPFAM" id="SSF53067">
    <property type="entry name" value="Actin-like ATPase domain"/>
    <property type="match status" value="1"/>
</dbReference>
<dbReference type="Gene3D" id="3.30.420.40">
    <property type="match status" value="2"/>
</dbReference>